<reference evidence="6" key="1">
    <citation type="journal article" date="2023" name="Int. J. Syst. Evol. Microbiol.">
        <title>Collibacillus ludicampi gen. nov., sp. nov., a new soil bacterium of the family Alicyclobacillaceae.</title>
        <authorList>
            <person name="Jojima T."/>
            <person name="Ioku Y."/>
            <person name="Fukuta Y."/>
            <person name="Shirasaka N."/>
            <person name="Matsumura Y."/>
            <person name="Mori M."/>
        </authorList>
    </citation>
    <scope>NUCLEOTIDE SEQUENCE</scope>
    <source>
        <strain evidence="6">TP075</strain>
    </source>
</reference>
<dbReference type="PANTHER" id="PTHR30126">
    <property type="entry name" value="HTH-TYPE TRANSCRIPTIONAL REGULATOR"/>
    <property type="match status" value="1"/>
</dbReference>
<proteinExistence type="inferred from homology"/>
<dbReference type="FunFam" id="1.10.10.10:FF:000001">
    <property type="entry name" value="LysR family transcriptional regulator"/>
    <property type="match status" value="1"/>
</dbReference>
<accession>A0AAV4LC71</accession>
<dbReference type="SUPFAM" id="SSF46785">
    <property type="entry name" value="Winged helix' DNA-binding domain"/>
    <property type="match status" value="1"/>
</dbReference>
<evidence type="ECO:0000256" key="1">
    <source>
        <dbReference type="ARBA" id="ARBA00009437"/>
    </source>
</evidence>
<dbReference type="InterPro" id="IPR036388">
    <property type="entry name" value="WH-like_DNA-bd_sf"/>
</dbReference>
<dbReference type="InterPro" id="IPR000847">
    <property type="entry name" value="LysR_HTH_N"/>
</dbReference>
<keyword evidence="4" id="KW-0804">Transcription</keyword>
<dbReference type="PROSITE" id="PS50931">
    <property type="entry name" value="HTH_LYSR"/>
    <property type="match status" value="1"/>
</dbReference>
<dbReference type="GO" id="GO:0003700">
    <property type="term" value="F:DNA-binding transcription factor activity"/>
    <property type="evidence" value="ECO:0007669"/>
    <property type="project" value="InterPro"/>
</dbReference>
<comment type="similarity">
    <text evidence="1">Belongs to the LysR transcriptional regulatory family.</text>
</comment>
<keyword evidence="3" id="KW-0238">DNA-binding</keyword>
<dbReference type="PRINTS" id="PR00039">
    <property type="entry name" value="HTHLYSR"/>
</dbReference>
<evidence type="ECO:0000259" key="5">
    <source>
        <dbReference type="PROSITE" id="PS50931"/>
    </source>
</evidence>
<comment type="caution">
    <text evidence="6">The sequence shown here is derived from an EMBL/GenBank/DDBJ whole genome shotgun (WGS) entry which is preliminary data.</text>
</comment>
<dbReference type="Pfam" id="PF03466">
    <property type="entry name" value="LysR_substrate"/>
    <property type="match status" value="1"/>
</dbReference>
<dbReference type="SUPFAM" id="SSF53850">
    <property type="entry name" value="Periplasmic binding protein-like II"/>
    <property type="match status" value="1"/>
</dbReference>
<evidence type="ECO:0000313" key="7">
    <source>
        <dbReference type="Proteomes" id="UP001057291"/>
    </source>
</evidence>
<dbReference type="Proteomes" id="UP001057291">
    <property type="component" value="Unassembled WGS sequence"/>
</dbReference>
<evidence type="ECO:0000256" key="2">
    <source>
        <dbReference type="ARBA" id="ARBA00023015"/>
    </source>
</evidence>
<evidence type="ECO:0000256" key="4">
    <source>
        <dbReference type="ARBA" id="ARBA00023163"/>
    </source>
</evidence>
<evidence type="ECO:0000256" key="3">
    <source>
        <dbReference type="ARBA" id="ARBA00023125"/>
    </source>
</evidence>
<dbReference type="CDD" id="cd08442">
    <property type="entry name" value="PBP2_YofA_SoxR_like"/>
    <property type="match status" value="1"/>
</dbReference>
<organism evidence="6 7">
    <name type="scientific">Collibacillus ludicampi</name>
    <dbReference type="NCBI Taxonomy" id="2771369"/>
    <lineage>
        <taxon>Bacteria</taxon>
        <taxon>Bacillati</taxon>
        <taxon>Bacillota</taxon>
        <taxon>Bacilli</taxon>
        <taxon>Bacillales</taxon>
        <taxon>Alicyclobacillaceae</taxon>
        <taxon>Collibacillus</taxon>
    </lineage>
</organism>
<dbReference type="InterPro" id="IPR036390">
    <property type="entry name" value="WH_DNA-bd_sf"/>
</dbReference>
<keyword evidence="2" id="KW-0805">Transcription regulation</keyword>
<dbReference type="PANTHER" id="PTHR30126:SF40">
    <property type="entry name" value="HTH-TYPE TRANSCRIPTIONAL REGULATOR GLTR"/>
    <property type="match status" value="1"/>
</dbReference>
<dbReference type="Gene3D" id="1.10.10.10">
    <property type="entry name" value="Winged helix-like DNA-binding domain superfamily/Winged helix DNA-binding domain"/>
    <property type="match status" value="1"/>
</dbReference>
<protein>
    <submittedName>
        <fullName evidence="6">HTH-type transcriptional regulator GltR</fullName>
    </submittedName>
</protein>
<sequence>MDIRDLTIFVAVAEELNITKAAKRLDYAQSNVTSRIQILETELGTTLFYRHQRGVTLTPSGELLLEYARKILHLCNEVKTSLQDHSKPKGPLRIGSMETTAAVRLPEILHEFRKNCPDVDLFLQTGPTEELIQSVLSYKLDGAFVAGPVNHPDIFQAGIVDEELVLVSNSWKSMREYLYKIRKSTLLVFREGCTYRSRLEQWLRAEGLIPEKTIEFDTLEAMLGCVTAGVGIALLPLSVIERSDLRGFISYHPISERYSRVTTIFIRRADTVMTPALTRFLWITKSLFSVQFGSTPTNHEGKAR</sequence>
<name>A0AAV4LC71_9BACL</name>
<dbReference type="InterPro" id="IPR005119">
    <property type="entry name" value="LysR_subst-bd"/>
</dbReference>
<dbReference type="AlphaFoldDB" id="A0AAV4LC71"/>
<evidence type="ECO:0000313" key="6">
    <source>
        <dbReference type="EMBL" id="GIM45294.1"/>
    </source>
</evidence>
<feature type="domain" description="HTH lysR-type" evidence="5">
    <location>
        <begin position="1"/>
        <end position="58"/>
    </location>
</feature>
<dbReference type="GO" id="GO:0000976">
    <property type="term" value="F:transcription cis-regulatory region binding"/>
    <property type="evidence" value="ECO:0007669"/>
    <property type="project" value="TreeGrafter"/>
</dbReference>
<dbReference type="Gene3D" id="3.40.190.290">
    <property type="match status" value="1"/>
</dbReference>
<dbReference type="RefSeq" id="WP_282198508.1">
    <property type="nucleotide sequence ID" value="NZ_BOQE01000001.1"/>
</dbReference>
<gene>
    <name evidence="6" type="primary">gltR_1</name>
    <name evidence="6" type="ORF">DNHGIG_08430</name>
</gene>
<keyword evidence="7" id="KW-1185">Reference proteome</keyword>
<dbReference type="EMBL" id="BOQE01000001">
    <property type="protein sequence ID" value="GIM45294.1"/>
    <property type="molecule type" value="Genomic_DNA"/>
</dbReference>
<dbReference type="Pfam" id="PF00126">
    <property type="entry name" value="HTH_1"/>
    <property type="match status" value="1"/>
</dbReference>